<protein>
    <submittedName>
        <fullName evidence="2">Uncharacterized protein</fullName>
    </submittedName>
</protein>
<evidence type="ECO:0000313" key="3">
    <source>
        <dbReference type="Proteomes" id="UP000315235"/>
    </source>
</evidence>
<dbReference type="Proteomes" id="UP000315235">
    <property type="component" value="Unassembled WGS sequence"/>
</dbReference>
<dbReference type="RefSeq" id="WP_143489687.1">
    <property type="nucleotide sequence ID" value="NZ_VJOY01000015.1"/>
</dbReference>
<evidence type="ECO:0000256" key="1">
    <source>
        <dbReference type="SAM" id="Phobius"/>
    </source>
</evidence>
<organism evidence="2 3">
    <name type="scientific">Pseudomonas mangiferae</name>
    <dbReference type="NCBI Taxonomy" id="2593654"/>
    <lineage>
        <taxon>Bacteria</taxon>
        <taxon>Pseudomonadati</taxon>
        <taxon>Pseudomonadota</taxon>
        <taxon>Gammaproteobacteria</taxon>
        <taxon>Pseudomonadales</taxon>
        <taxon>Pseudomonadaceae</taxon>
        <taxon>Pseudomonas</taxon>
    </lineage>
</organism>
<reference evidence="2 3" key="1">
    <citation type="submission" date="2019-07" db="EMBL/GenBank/DDBJ databases">
        <title>Pseudomonas mangiferae sp. nov., isolated from bark of mango tree in Thailand.</title>
        <authorList>
            <person name="Srisuk N."/>
            <person name="Anurat P."/>
        </authorList>
    </citation>
    <scope>NUCLEOTIDE SEQUENCE [LARGE SCALE GENOMIC DNA]</scope>
    <source>
        <strain evidence="2 3">DMKU_BBB3-04</strain>
    </source>
</reference>
<keyword evidence="3" id="KW-1185">Reference proteome</keyword>
<sequence>MSYRIKNIILIKGFLAVTGLLFISIIYFSIARSMDKTDGVSFRELSDEMNKIPRLKDAVFIKRHQSDRFGSALISDRFAMHSSIGVAEKYNEWLIRDGWVALSAGSIREYEYCKGKMTAALELNENTRSFSFSLSWSRYAPSRCLTKFK</sequence>
<accession>A0A553GVD5</accession>
<name>A0A553GVD5_9PSED</name>
<proteinExistence type="predicted"/>
<dbReference type="AlphaFoldDB" id="A0A553GVD5"/>
<comment type="caution">
    <text evidence="2">The sequence shown here is derived from an EMBL/GenBank/DDBJ whole genome shotgun (WGS) entry which is preliminary data.</text>
</comment>
<dbReference type="EMBL" id="VJOY01000015">
    <property type="protein sequence ID" value="TRX73416.1"/>
    <property type="molecule type" value="Genomic_DNA"/>
</dbReference>
<gene>
    <name evidence="2" type="ORF">FM069_17585</name>
</gene>
<feature type="transmembrane region" description="Helical" evidence="1">
    <location>
        <begin position="9"/>
        <end position="30"/>
    </location>
</feature>
<keyword evidence="1" id="KW-0812">Transmembrane</keyword>
<evidence type="ECO:0000313" key="2">
    <source>
        <dbReference type="EMBL" id="TRX73416.1"/>
    </source>
</evidence>
<keyword evidence="1" id="KW-0472">Membrane</keyword>
<keyword evidence="1" id="KW-1133">Transmembrane helix</keyword>